<protein>
    <submittedName>
        <fullName evidence="2">Dihydroxyacetone kinase</fullName>
    </submittedName>
</protein>
<reference evidence="2 3" key="1">
    <citation type="submission" date="2020-08" db="EMBL/GenBank/DDBJ databases">
        <title>Sequencing the genomes of 1000 actinobacteria strains.</title>
        <authorList>
            <person name="Klenk H.-P."/>
        </authorList>
    </citation>
    <scope>NUCLEOTIDE SEQUENCE [LARGE SCALE GENOMIC DNA]</scope>
    <source>
        <strain evidence="2 3">DSM 45584</strain>
    </source>
</reference>
<name>A0A840Q936_9PSEU</name>
<keyword evidence="2" id="KW-0808">Transferase</keyword>
<dbReference type="Gene3D" id="3.30.1180.20">
    <property type="entry name" value="Dihydroxyacetone kinase, domain 2"/>
    <property type="match status" value="1"/>
</dbReference>
<dbReference type="FunFam" id="3.40.50.10440:FF:000001">
    <property type="entry name" value="Dihydroxyacetone kinase, DhaK subunit"/>
    <property type="match status" value="1"/>
</dbReference>
<dbReference type="PANTHER" id="PTHR28629">
    <property type="entry name" value="TRIOKINASE/FMN CYCLASE"/>
    <property type="match status" value="1"/>
</dbReference>
<evidence type="ECO:0000259" key="1">
    <source>
        <dbReference type="PROSITE" id="PS51481"/>
    </source>
</evidence>
<dbReference type="GO" id="GO:0004371">
    <property type="term" value="F:glycerone kinase activity"/>
    <property type="evidence" value="ECO:0007669"/>
    <property type="project" value="InterPro"/>
</dbReference>
<evidence type="ECO:0000313" key="2">
    <source>
        <dbReference type="EMBL" id="MBB5159052.1"/>
    </source>
</evidence>
<dbReference type="PROSITE" id="PS51481">
    <property type="entry name" value="DHAK"/>
    <property type="match status" value="1"/>
</dbReference>
<gene>
    <name evidence="2" type="ORF">BJ970_006651</name>
</gene>
<dbReference type="Pfam" id="PF02733">
    <property type="entry name" value="Dak1"/>
    <property type="match status" value="1"/>
</dbReference>
<dbReference type="InterPro" id="IPR050861">
    <property type="entry name" value="Dihydroxyacetone_Kinase"/>
</dbReference>
<feature type="domain" description="DhaK" evidence="1">
    <location>
        <begin position="8"/>
        <end position="329"/>
    </location>
</feature>
<accession>A0A840Q936</accession>
<dbReference type="Gene3D" id="3.40.50.10440">
    <property type="entry name" value="Dihydroxyacetone kinase, domain 1"/>
    <property type="match status" value="1"/>
</dbReference>
<keyword evidence="3" id="KW-1185">Reference proteome</keyword>
<dbReference type="PANTHER" id="PTHR28629:SF4">
    <property type="entry name" value="TRIOKINASE_FMN CYCLASE"/>
    <property type="match status" value="1"/>
</dbReference>
<dbReference type="AlphaFoldDB" id="A0A840Q936"/>
<keyword evidence="2" id="KW-0418">Kinase</keyword>
<organism evidence="2 3">
    <name type="scientific">Saccharopolyspora phatthalungensis</name>
    <dbReference type="NCBI Taxonomy" id="664693"/>
    <lineage>
        <taxon>Bacteria</taxon>
        <taxon>Bacillati</taxon>
        <taxon>Actinomycetota</taxon>
        <taxon>Actinomycetes</taxon>
        <taxon>Pseudonocardiales</taxon>
        <taxon>Pseudonocardiaceae</taxon>
        <taxon>Saccharopolyspora</taxon>
    </lineage>
</organism>
<dbReference type="SUPFAM" id="SSF82549">
    <property type="entry name" value="DAK1/DegV-like"/>
    <property type="match status" value="1"/>
</dbReference>
<dbReference type="RefSeq" id="WP_184731226.1">
    <property type="nucleotide sequence ID" value="NZ_JACHIW010000002.1"/>
</dbReference>
<dbReference type="GO" id="GO:0005829">
    <property type="term" value="C:cytosol"/>
    <property type="evidence" value="ECO:0007669"/>
    <property type="project" value="TreeGrafter"/>
</dbReference>
<dbReference type="GO" id="GO:0019563">
    <property type="term" value="P:glycerol catabolic process"/>
    <property type="evidence" value="ECO:0007669"/>
    <property type="project" value="TreeGrafter"/>
</dbReference>
<dbReference type="InterPro" id="IPR004006">
    <property type="entry name" value="DhaK_dom"/>
</dbReference>
<evidence type="ECO:0000313" key="3">
    <source>
        <dbReference type="Proteomes" id="UP000584374"/>
    </source>
</evidence>
<comment type="caution">
    <text evidence="2">The sequence shown here is derived from an EMBL/GenBank/DDBJ whole genome shotgun (WGS) entry which is preliminary data.</text>
</comment>
<dbReference type="Proteomes" id="UP000584374">
    <property type="component" value="Unassembled WGS sequence"/>
</dbReference>
<dbReference type="EMBL" id="JACHIW010000002">
    <property type="protein sequence ID" value="MBB5159052.1"/>
    <property type="molecule type" value="Genomic_DNA"/>
</dbReference>
<proteinExistence type="predicted"/>
<sequence length="338" mass="35509">MPLPFHPADGDPVPAALRGFARAHADLVELHEKPAHLVARHRDPGRRVGLVSGGGSGHEPLHAGFLGRGMLDAVAPGKVFASPHNKQVLEASRQAAGPGGVIHVVKNYTGDRINFGIAAERLRLEGIEVRRVLVDDDLATESDETATGRRGTGATVVVEKLLGAAADTGLGIDELADLGARFAAASRSLAVASCAQTSMHTGLPSFQLEADELEYGVGIHGERAQKTIPRPSTEDLIDRMLDEIVAGLPAGPDEVVAVVNGMGGTTPLELYGLHDLVLDGLARRGLAVSGTLVGTLVPALDMAGFSLTLTRMQQSWQEWWAAPAITPAFPRTAKETAR</sequence>